<name>A0A1I7CKR0_9HYPH</name>
<dbReference type="RefSeq" id="WP_014284066.1">
    <property type="nucleotide sequence ID" value="NZ_FPBD01000006.1"/>
</dbReference>
<evidence type="ECO:0008006" key="3">
    <source>
        <dbReference type="Google" id="ProtNLM"/>
    </source>
</evidence>
<dbReference type="Gene3D" id="1.10.555.10">
    <property type="entry name" value="Rho GTPase activation protein"/>
    <property type="match status" value="1"/>
</dbReference>
<dbReference type="Proteomes" id="UP000183371">
    <property type="component" value="Unassembled WGS sequence"/>
</dbReference>
<proteinExistence type="predicted"/>
<dbReference type="EMBL" id="FPBD01000006">
    <property type="protein sequence ID" value="SFT99959.1"/>
    <property type="molecule type" value="Genomic_DNA"/>
</dbReference>
<sequence>MTAINLAHFQNAIDSHVASGNLDQKLTVTDSGALQTREASSTLAGKLVSWHNLSSSEKTEKAQDQGAFRTALQDKFGKELGEQAYKYACNACGYTDGKFHSLTVKQISTGIDFAVLHKHEAEVQNKAIIQHFNSHPDELSTQGIVRIPGAKSTINSLISSRNPDALEGTSPHALASTFRQNLRDNLTDDDSRIVLGFVEQFRQDNSQLPEPGDLPVLVQDAVTFAKMVEGHKADNDMNATNLGICFGPSISKNEDLKLAGTLNQFFTTLINRPD</sequence>
<protein>
    <recommendedName>
        <fullName evidence="3">RhoGAP domain-containing protein</fullName>
    </recommendedName>
</protein>
<reference evidence="2" key="1">
    <citation type="submission" date="2016-10" db="EMBL/GenBank/DDBJ databases">
        <authorList>
            <person name="Varghese N."/>
            <person name="Submissions S."/>
        </authorList>
    </citation>
    <scope>NUCLEOTIDE SEQUENCE [LARGE SCALE GENOMIC DNA]</scope>
    <source>
        <strain evidence="2">DSM 17465</strain>
    </source>
</reference>
<keyword evidence="2" id="KW-1185">Reference proteome</keyword>
<evidence type="ECO:0000313" key="2">
    <source>
        <dbReference type="Proteomes" id="UP000183371"/>
    </source>
</evidence>
<dbReference type="InterPro" id="IPR008936">
    <property type="entry name" value="Rho_GTPase_activation_prot"/>
</dbReference>
<evidence type="ECO:0000313" key="1">
    <source>
        <dbReference type="EMBL" id="SFT99959.1"/>
    </source>
</evidence>
<dbReference type="CDD" id="cd00159">
    <property type="entry name" value="RhoGAP"/>
    <property type="match status" value="1"/>
</dbReference>
<organism evidence="1 2">
    <name type="scientific">Pseudovibrio denitrificans</name>
    <dbReference type="NCBI Taxonomy" id="258256"/>
    <lineage>
        <taxon>Bacteria</taxon>
        <taxon>Pseudomonadati</taxon>
        <taxon>Pseudomonadota</taxon>
        <taxon>Alphaproteobacteria</taxon>
        <taxon>Hyphomicrobiales</taxon>
        <taxon>Stappiaceae</taxon>
        <taxon>Pseudovibrio</taxon>
    </lineage>
</organism>
<accession>A0A1I7CKR0</accession>
<dbReference type="SUPFAM" id="SSF48350">
    <property type="entry name" value="GTPase activation domain, GAP"/>
    <property type="match status" value="1"/>
</dbReference>
<dbReference type="AlphaFoldDB" id="A0A1I7CKR0"/>
<gene>
    <name evidence="1" type="ORF">SAMN05444141_10685</name>
</gene>